<dbReference type="Gene3D" id="1.50.10.10">
    <property type="match status" value="1"/>
</dbReference>
<dbReference type="PANTHER" id="PTHR31616">
    <property type="entry name" value="TREHALASE"/>
    <property type="match status" value="1"/>
</dbReference>
<evidence type="ECO:0000259" key="1">
    <source>
        <dbReference type="Pfam" id="PF00723"/>
    </source>
</evidence>
<dbReference type="GO" id="GO:0016757">
    <property type="term" value="F:glycosyltransferase activity"/>
    <property type="evidence" value="ECO:0007669"/>
    <property type="project" value="UniProtKB-ARBA"/>
</dbReference>
<reference evidence="3 4" key="1">
    <citation type="submission" date="2016-04" db="EMBL/GenBank/DDBJ databases">
        <authorList>
            <person name="Evans L.H."/>
            <person name="Alamgir A."/>
            <person name="Owens N."/>
            <person name="Weber N.D."/>
            <person name="Virtaneva K."/>
            <person name="Barbian K."/>
            <person name="Babar A."/>
            <person name="Rosenke K."/>
        </authorList>
    </citation>
    <scope>NUCLEOTIDE SEQUENCE [LARGE SCALE GENOMIC DNA]</scope>
    <source>
        <strain evidence="3">NIES-2108</strain>
    </source>
</reference>
<dbReference type="GO" id="GO:0005975">
    <property type="term" value="P:carbohydrate metabolic process"/>
    <property type="evidence" value="ECO:0007669"/>
    <property type="project" value="InterPro"/>
</dbReference>
<dbReference type="Pfam" id="PF09137">
    <property type="entry name" value="Glucodextran_N"/>
    <property type="match status" value="1"/>
</dbReference>
<sequence length="804" mass="90594">MVKIIGQAEAFGSPGIEPRWTHANKDGVGTAYSTSSNIWFTLWSGIVTEIYHPTVDRPQVRDLQYLISDGKSFFHEEKRHLESKVEPMWTHGLGYRITNSDPQGRYAVIKEVIADPHFPCILQHTTLTGESDFISQLQLYALCAPHLEVEGMGNNGYAVEVAGHRILIAEKQGTWLALGATVPFTRLSCGYVGKSDGWTDLADNFQMDWEFDSAVDGNLALTGKLNLDSTKEFTLGLAFGTNLHNAISTLFQSLNIPFEQQKQQYNEQWKRSRRNIRPLEYVSYNDGKLYHNSISLLLAHEDKTYPGALIASLAIPWGEAKHDQEQGGYHLVWTRDLVSSVAGLVAAGETETAVRSLIYLATSQQEDGGFAQNFWVDGKPYWKGIQLDEVAFPILLAWLLHQQKTCLNFDIYPMVLRAAGYLIRHGPATQQERWEENSGYSPSTLASNIAALICAAQFVRERGDEATAKFIEEYADFLESHIESWTVTTEGTLVPGIKRHYIRITPSDINNPHPNENPNQGTLLISSQPAGEPAEFPAKEIVDGGFLQLVRYGIRKPDDPIIVDSVKVIDAVLKVDTPVGPCWHRYNHDGYGQQEDGSPYTAWGKGRAWPLLTGERGHYELAAGGDVKTYIKAMEGFASDTCLLPEQVWDEGDIPDIYMYLGKPTGSAMPLMWAHAEYIKLLRSDHDGQVFDFIPEVANRYLGERKQCKSLEIWKFNRQISQVKKGQILRIHALASFQLHWSDDDWQTTQDTFSTSTKLGVNFVDISVSDNQQQPISFTFFWIESSKWEQRNYTVVVDSKRIRV</sequence>
<dbReference type="SUPFAM" id="SSF74650">
    <property type="entry name" value="Galactose mutarotase-like"/>
    <property type="match status" value="1"/>
</dbReference>
<comment type="caution">
    <text evidence="3">The sequence shown here is derived from an EMBL/GenBank/DDBJ whole genome shotgun (WGS) entry which is preliminary data.</text>
</comment>
<dbReference type="Proteomes" id="UP000252085">
    <property type="component" value="Unassembled WGS sequence"/>
</dbReference>
<dbReference type="InterPro" id="IPR012341">
    <property type="entry name" value="6hp_glycosidase-like_sf"/>
</dbReference>
<dbReference type="PANTHER" id="PTHR31616:SF0">
    <property type="entry name" value="GLUCAN 1,4-ALPHA-GLUCOSIDASE"/>
    <property type="match status" value="1"/>
</dbReference>
<dbReference type="Pfam" id="PF00723">
    <property type="entry name" value="Glyco_hydro_15"/>
    <property type="match status" value="1"/>
</dbReference>
<dbReference type="GO" id="GO:0030246">
    <property type="term" value="F:carbohydrate binding"/>
    <property type="evidence" value="ECO:0007669"/>
    <property type="project" value="InterPro"/>
</dbReference>
<evidence type="ECO:0000313" key="3">
    <source>
        <dbReference type="EMBL" id="RCJ36327.1"/>
    </source>
</evidence>
<gene>
    <name evidence="3" type="ORF">A6769_16645</name>
</gene>
<dbReference type="AlphaFoldDB" id="A0A367RID7"/>
<dbReference type="EMBL" id="LXQE01000149">
    <property type="protein sequence ID" value="RCJ36327.1"/>
    <property type="molecule type" value="Genomic_DNA"/>
</dbReference>
<dbReference type="Gene3D" id="2.70.98.10">
    <property type="match status" value="1"/>
</dbReference>
<dbReference type="SUPFAM" id="SSF48208">
    <property type="entry name" value="Six-hairpin glycosidases"/>
    <property type="match status" value="1"/>
</dbReference>
<dbReference type="GO" id="GO:0004553">
    <property type="term" value="F:hydrolase activity, hydrolyzing O-glycosyl compounds"/>
    <property type="evidence" value="ECO:0007669"/>
    <property type="project" value="TreeGrafter"/>
</dbReference>
<organism evidence="3 4">
    <name type="scientific">Nostoc punctiforme NIES-2108</name>
    <dbReference type="NCBI Taxonomy" id="1356359"/>
    <lineage>
        <taxon>Bacteria</taxon>
        <taxon>Bacillati</taxon>
        <taxon>Cyanobacteriota</taxon>
        <taxon>Cyanophyceae</taxon>
        <taxon>Nostocales</taxon>
        <taxon>Nostocaceae</taxon>
        <taxon>Nostoc</taxon>
    </lineage>
</organism>
<evidence type="ECO:0000313" key="4">
    <source>
        <dbReference type="Proteomes" id="UP000252085"/>
    </source>
</evidence>
<dbReference type="InterPro" id="IPR014718">
    <property type="entry name" value="GH-type_carb-bd"/>
</dbReference>
<evidence type="ECO:0000259" key="2">
    <source>
        <dbReference type="Pfam" id="PF09137"/>
    </source>
</evidence>
<dbReference type="InterPro" id="IPR011013">
    <property type="entry name" value="Gal_mutarotase_sf_dom"/>
</dbReference>
<proteinExistence type="predicted"/>
<dbReference type="InterPro" id="IPR015220">
    <property type="entry name" value="Glucodextranase_N"/>
</dbReference>
<protein>
    <submittedName>
        <fullName evidence="3">Glucan 1,4-alpha-glucosidase</fullName>
    </submittedName>
</protein>
<dbReference type="InterPro" id="IPR008928">
    <property type="entry name" value="6-hairpin_glycosidase_sf"/>
</dbReference>
<name>A0A367RID7_NOSPU</name>
<accession>A0A367RID7</accession>
<feature type="domain" description="Glucodextranase N-terminal" evidence="2">
    <location>
        <begin position="10"/>
        <end position="271"/>
    </location>
</feature>
<feature type="domain" description="GH15-like" evidence="1">
    <location>
        <begin position="288"/>
        <end position="681"/>
    </location>
</feature>
<dbReference type="CDD" id="cd07430">
    <property type="entry name" value="GH15_N"/>
    <property type="match status" value="1"/>
</dbReference>
<dbReference type="InterPro" id="IPR011613">
    <property type="entry name" value="GH15-like"/>
</dbReference>